<feature type="domain" description="MULE transposase" evidence="5">
    <location>
        <begin position="170"/>
        <end position="266"/>
    </location>
</feature>
<dbReference type="Pfam" id="PF04500">
    <property type="entry name" value="FLYWCH"/>
    <property type="match status" value="1"/>
</dbReference>
<dbReference type="Gene3D" id="2.20.25.240">
    <property type="match status" value="1"/>
</dbReference>
<keyword evidence="2" id="KW-0863">Zinc-finger</keyword>
<proteinExistence type="predicted"/>
<dbReference type="Proteomes" id="UP000475862">
    <property type="component" value="Unassembled WGS sequence"/>
</dbReference>
<evidence type="ECO:0008006" key="8">
    <source>
        <dbReference type="Google" id="ProtNLM"/>
    </source>
</evidence>
<name>A0A6G0T4Y0_APHGL</name>
<feature type="domain" description="FLYWCH-type" evidence="4">
    <location>
        <begin position="3"/>
        <end position="59"/>
    </location>
</feature>
<feature type="non-terminal residue" evidence="6">
    <location>
        <position position="429"/>
    </location>
</feature>
<evidence type="ECO:0000259" key="5">
    <source>
        <dbReference type="Pfam" id="PF10551"/>
    </source>
</evidence>
<evidence type="ECO:0000313" key="7">
    <source>
        <dbReference type="Proteomes" id="UP000475862"/>
    </source>
</evidence>
<dbReference type="InterPro" id="IPR018289">
    <property type="entry name" value="MULE_transposase_dom"/>
</dbReference>
<evidence type="ECO:0000313" key="6">
    <source>
        <dbReference type="EMBL" id="KAE9525826.1"/>
    </source>
</evidence>
<evidence type="ECO:0000256" key="3">
    <source>
        <dbReference type="ARBA" id="ARBA00022833"/>
    </source>
</evidence>
<evidence type="ECO:0000259" key="4">
    <source>
        <dbReference type="Pfam" id="PF04500"/>
    </source>
</evidence>
<accession>A0A6G0T4Y0</accession>
<organism evidence="6 7">
    <name type="scientific">Aphis glycines</name>
    <name type="common">Soybean aphid</name>
    <dbReference type="NCBI Taxonomy" id="307491"/>
    <lineage>
        <taxon>Eukaryota</taxon>
        <taxon>Metazoa</taxon>
        <taxon>Ecdysozoa</taxon>
        <taxon>Arthropoda</taxon>
        <taxon>Hexapoda</taxon>
        <taxon>Insecta</taxon>
        <taxon>Pterygota</taxon>
        <taxon>Neoptera</taxon>
        <taxon>Paraneoptera</taxon>
        <taxon>Hemiptera</taxon>
        <taxon>Sternorrhyncha</taxon>
        <taxon>Aphidomorpha</taxon>
        <taxon>Aphidoidea</taxon>
        <taxon>Aphididae</taxon>
        <taxon>Aphidini</taxon>
        <taxon>Aphis</taxon>
        <taxon>Aphis</taxon>
    </lineage>
</organism>
<keyword evidence="3" id="KW-0862">Zinc</keyword>
<protein>
    <recommendedName>
        <fullName evidence="8">MULE transposase domain-containing protein</fullName>
    </recommendedName>
</protein>
<dbReference type="PANTHER" id="PTHR47160">
    <property type="entry name" value="PUTATIVE-RELATED"/>
    <property type="match status" value="1"/>
</dbReference>
<dbReference type="AlphaFoldDB" id="A0A6G0T4Y0"/>
<dbReference type="PANTHER" id="PTHR47160:SF8">
    <property type="entry name" value="MULE TRANSPOSASE DOMAIN-CONTAINING PROTEIN"/>
    <property type="match status" value="1"/>
</dbReference>
<evidence type="ECO:0000256" key="2">
    <source>
        <dbReference type="ARBA" id="ARBA00022771"/>
    </source>
</evidence>
<keyword evidence="7" id="KW-1185">Reference proteome</keyword>
<comment type="caution">
    <text evidence="6">The sequence shown here is derived from an EMBL/GenBank/DDBJ whole genome shotgun (WGS) entry which is preliminary data.</text>
</comment>
<keyword evidence="1" id="KW-0479">Metal-binding</keyword>
<sequence>MEFITSKHGKKMILIDGFKFNFSYKSVQTNISRYRCFVKTCTAIIYVDDENVLISKTEHKCNGPCSNIDRQKVTSACKRKAVDDINEKPQKIILNEIQSNNTIRQSIYRARKRSFPINPASLNEIHSALDNTDTSNSNGEEFLLINDQNTNIIIFSCETNLIFLCQSHTIFVDGTFEYCPKYFTQLFTIHSLKNNFYVPLVFCLLKNKSYETYTQAFKYIQNKCNEKKLTFNPKNVTVDFEISIHNAILSVWPSTNIIGCRFHLTQAWYRKIQELGLSTEYKENWWLRTTFGLTFLDPQEVSESFIEDFMSTIPEGSEYCKYADYLTDNYILENSMFPPSARISKTTNNCESFHAHFNELFYKSHPHIYIFLKILISNVQNNTYIQINSCNLGIQKSVRCNIKKRLINTTNAIEEYKNKKISRMTFLKK</sequence>
<dbReference type="EMBL" id="VYZN01000058">
    <property type="protein sequence ID" value="KAE9525826.1"/>
    <property type="molecule type" value="Genomic_DNA"/>
</dbReference>
<gene>
    <name evidence="6" type="ORF">AGLY_014052</name>
</gene>
<dbReference type="OrthoDB" id="6586959at2759"/>
<dbReference type="Pfam" id="PF10551">
    <property type="entry name" value="MULE"/>
    <property type="match status" value="1"/>
</dbReference>
<dbReference type="GO" id="GO:0008270">
    <property type="term" value="F:zinc ion binding"/>
    <property type="evidence" value="ECO:0007669"/>
    <property type="project" value="UniProtKB-KW"/>
</dbReference>
<dbReference type="InterPro" id="IPR007588">
    <property type="entry name" value="Znf_FLYWCH"/>
</dbReference>
<reference evidence="6 7" key="1">
    <citation type="submission" date="2019-08" db="EMBL/GenBank/DDBJ databases">
        <title>The genome of the soybean aphid Biotype 1, its phylome, world population structure and adaptation to the North American continent.</title>
        <authorList>
            <person name="Giordano R."/>
            <person name="Donthu R.K."/>
            <person name="Hernandez A.G."/>
            <person name="Wright C.L."/>
            <person name="Zimin A.V."/>
        </authorList>
    </citation>
    <scope>NUCLEOTIDE SEQUENCE [LARGE SCALE GENOMIC DNA]</scope>
    <source>
        <tissue evidence="6">Whole aphids</tissue>
    </source>
</reference>
<evidence type="ECO:0000256" key="1">
    <source>
        <dbReference type="ARBA" id="ARBA00022723"/>
    </source>
</evidence>